<feature type="domain" description="HTH hxlR-type" evidence="4">
    <location>
        <begin position="10"/>
        <end position="108"/>
    </location>
</feature>
<organism evidence="5 6">
    <name type="scientific">Mediterraneibacter gnavus</name>
    <name type="common">Ruminococcus gnavus</name>
    <dbReference type="NCBI Taxonomy" id="33038"/>
    <lineage>
        <taxon>Bacteria</taxon>
        <taxon>Bacillati</taxon>
        <taxon>Bacillota</taxon>
        <taxon>Clostridia</taxon>
        <taxon>Lachnospirales</taxon>
        <taxon>Lachnospiraceae</taxon>
        <taxon>Mediterraneibacter</taxon>
    </lineage>
</organism>
<comment type="caution">
    <text evidence="5">The sequence shown here is derived from an EMBL/GenBank/DDBJ whole genome shotgun (WGS) entry which is preliminary data.</text>
</comment>
<dbReference type="PROSITE" id="PS51118">
    <property type="entry name" value="HTH_HXLR"/>
    <property type="match status" value="1"/>
</dbReference>
<dbReference type="PANTHER" id="PTHR33204:SF18">
    <property type="entry name" value="TRANSCRIPTIONAL REGULATORY PROTEIN"/>
    <property type="match status" value="1"/>
</dbReference>
<dbReference type="InterPro" id="IPR036390">
    <property type="entry name" value="WH_DNA-bd_sf"/>
</dbReference>
<dbReference type="EMBL" id="QRQE01000029">
    <property type="protein sequence ID" value="RHM74024.1"/>
    <property type="molecule type" value="Genomic_DNA"/>
</dbReference>
<dbReference type="GO" id="GO:0003677">
    <property type="term" value="F:DNA binding"/>
    <property type="evidence" value="ECO:0007669"/>
    <property type="project" value="UniProtKB-KW"/>
</dbReference>
<protein>
    <submittedName>
        <fullName evidence="5">Transcriptional regulator</fullName>
    </submittedName>
</protein>
<accession>A0A415S8D6</accession>
<keyword evidence="2" id="KW-0238">DNA-binding</keyword>
<dbReference type="Proteomes" id="UP000285610">
    <property type="component" value="Unassembled WGS sequence"/>
</dbReference>
<sequence length="113" mass="13256">MAGIVNDLTSTFEIVRRLCGDKWKFLIICYLFNGPKRYGELQYHLDSIKPKVLTENLKELEDLGIIQRTSYEGNTLHVEYCLTHLGHTLQPIFQELIMWGLNYSQERRNPTQP</sequence>
<keyword evidence="1" id="KW-0805">Transcription regulation</keyword>
<dbReference type="InterPro" id="IPR036388">
    <property type="entry name" value="WH-like_DNA-bd_sf"/>
</dbReference>
<keyword evidence="3" id="KW-0804">Transcription</keyword>
<evidence type="ECO:0000256" key="1">
    <source>
        <dbReference type="ARBA" id="ARBA00023015"/>
    </source>
</evidence>
<reference evidence="5 6" key="1">
    <citation type="submission" date="2018-08" db="EMBL/GenBank/DDBJ databases">
        <title>A genome reference for cultivated species of the human gut microbiota.</title>
        <authorList>
            <person name="Zou Y."/>
            <person name="Xue W."/>
            <person name="Luo G."/>
        </authorList>
    </citation>
    <scope>NUCLEOTIDE SEQUENCE [LARGE SCALE GENOMIC DNA]</scope>
    <source>
        <strain evidence="5 6">AF33-12</strain>
    </source>
</reference>
<dbReference type="Gene3D" id="1.10.10.10">
    <property type="entry name" value="Winged helix-like DNA-binding domain superfamily/Winged helix DNA-binding domain"/>
    <property type="match status" value="1"/>
</dbReference>
<dbReference type="PANTHER" id="PTHR33204">
    <property type="entry name" value="TRANSCRIPTIONAL REGULATOR, MARR FAMILY"/>
    <property type="match status" value="1"/>
</dbReference>
<dbReference type="Pfam" id="PF01638">
    <property type="entry name" value="HxlR"/>
    <property type="match status" value="1"/>
</dbReference>
<dbReference type="SUPFAM" id="SSF46785">
    <property type="entry name" value="Winged helix' DNA-binding domain"/>
    <property type="match status" value="1"/>
</dbReference>
<evidence type="ECO:0000313" key="6">
    <source>
        <dbReference type="Proteomes" id="UP000285610"/>
    </source>
</evidence>
<evidence type="ECO:0000259" key="4">
    <source>
        <dbReference type="PROSITE" id="PS51118"/>
    </source>
</evidence>
<name>A0A415S8D6_MEDGN</name>
<evidence type="ECO:0000256" key="3">
    <source>
        <dbReference type="ARBA" id="ARBA00023163"/>
    </source>
</evidence>
<dbReference type="InterPro" id="IPR002577">
    <property type="entry name" value="HTH_HxlR"/>
</dbReference>
<gene>
    <name evidence="5" type="ORF">DWZ50_11900</name>
</gene>
<dbReference type="RefSeq" id="WP_118444849.1">
    <property type="nucleotide sequence ID" value="NZ_JBCPGC010000042.1"/>
</dbReference>
<proteinExistence type="predicted"/>
<evidence type="ECO:0000313" key="5">
    <source>
        <dbReference type="EMBL" id="RHM74024.1"/>
    </source>
</evidence>
<evidence type="ECO:0000256" key="2">
    <source>
        <dbReference type="ARBA" id="ARBA00023125"/>
    </source>
</evidence>
<dbReference type="AlphaFoldDB" id="A0A415S8D6"/>